<keyword evidence="4" id="KW-1185">Reference proteome</keyword>
<accession>A0A7G5C502</accession>
<sequence>MNKKLVQILLAALMLFTIQLPAHAEGSVDGQEKLVLTIGSKEMNHNGTIVNAAQPLTQNKGVTYVAAKSFIAELYGKIVYDAKSKQYTLTSGDYTLVMRSGSTSYTLNGVVKTNAQGAPYLLKGTLMIPLRTAAQSFGLQMVNVPKEKKIELTWESKPVAKFSVSNMNPYAQQTEVIYTNESYHPRGLKIVDERWENNNSVFEQAGTYTVSHWVQDETGVWSEPYTVTVTVKPPNQPPVANFTTEKDTYRIGEFITYTDQSTDDEDRIVTRQWTNNEKGFFVAGPQTISLKVTDANGAVNEITKTISITEEVMYTKEEFDLLYTEIGDKFGIEGASVLSLPKIPYWINDREQTLIRANSPETILEEGIYYEDTVTGNVRFLLHNRNGRTNPVKIYVLLTNENAEPATVRLGAKGMAGPNPFVSTVGRAVTGRFLESVLNPKYSYLQIPSGESRLIFEEYSEKTLRPGDVYSMFADVQMSANLKFQVVVIDEQREVMSMMPYLKLLPSNDRHIRGTFENANRMMYVNQTIGDEKSRMILADNIVDTRLSGLDKTTDTPVLNMGNYGVLYTIKLSNVQPHTAIVVNLAGDITQGRLPLTGEWFIRPITGFSRTRTK</sequence>
<evidence type="ECO:0000256" key="1">
    <source>
        <dbReference type="SAM" id="SignalP"/>
    </source>
</evidence>
<keyword evidence="1" id="KW-0732">Signal</keyword>
<feature type="chain" id="PRO_5028801681" evidence="1">
    <location>
        <begin position="25"/>
        <end position="614"/>
    </location>
</feature>
<dbReference type="InterPro" id="IPR012854">
    <property type="entry name" value="Cu_amine_oxidase-like_N"/>
</dbReference>
<evidence type="ECO:0000259" key="2">
    <source>
        <dbReference type="Pfam" id="PF07833"/>
    </source>
</evidence>
<reference evidence="3 4" key="1">
    <citation type="submission" date="2019-07" db="EMBL/GenBank/DDBJ databases">
        <authorList>
            <person name="Kim J.K."/>
            <person name="Cheong H.-M."/>
            <person name="Choi Y."/>
            <person name="Hwang K.J."/>
            <person name="Lee S."/>
            <person name="Choi C."/>
        </authorList>
    </citation>
    <scope>NUCLEOTIDE SEQUENCE [LARGE SCALE GENOMIC DNA]</scope>
    <source>
        <strain evidence="3 4">KS 22</strain>
    </source>
</reference>
<dbReference type="Proteomes" id="UP000515679">
    <property type="component" value="Chromosome"/>
</dbReference>
<organism evidence="3 4">
    <name type="scientific">Cohnella cholangitidis</name>
    <dbReference type="NCBI Taxonomy" id="2598458"/>
    <lineage>
        <taxon>Bacteria</taxon>
        <taxon>Bacillati</taxon>
        <taxon>Bacillota</taxon>
        <taxon>Bacilli</taxon>
        <taxon>Bacillales</taxon>
        <taxon>Paenibacillaceae</taxon>
        <taxon>Cohnella</taxon>
    </lineage>
</organism>
<gene>
    <name evidence="3" type="ORF">FPL14_26305</name>
</gene>
<dbReference type="EMBL" id="CP041969">
    <property type="protein sequence ID" value="QMV44286.1"/>
    <property type="molecule type" value="Genomic_DNA"/>
</dbReference>
<dbReference type="SUPFAM" id="SSF49299">
    <property type="entry name" value="PKD domain"/>
    <property type="match status" value="2"/>
</dbReference>
<dbReference type="Pfam" id="PF07833">
    <property type="entry name" value="Cu_amine_oxidN1"/>
    <property type="match status" value="1"/>
</dbReference>
<dbReference type="RefSeq" id="WP_182300521.1">
    <property type="nucleotide sequence ID" value="NZ_CP041969.1"/>
</dbReference>
<proteinExistence type="predicted"/>
<feature type="domain" description="Copper amine oxidase-like N-terminal" evidence="2">
    <location>
        <begin position="53"/>
        <end position="150"/>
    </location>
</feature>
<dbReference type="Gene3D" id="3.30.457.10">
    <property type="entry name" value="Copper amine oxidase-like, N-terminal domain"/>
    <property type="match status" value="1"/>
</dbReference>
<evidence type="ECO:0000313" key="3">
    <source>
        <dbReference type="EMBL" id="QMV44286.1"/>
    </source>
</evidence>
<dbReference type="InterPro" id="IPR013783">
    <property type="entry name" value="Ig-like_fold"/>
</dbReference>
<dbReference type="SUPFAM" id="SSF55383">
    <property type="entry name" value="Copper amine oxidase, domain N"/>
    <property type="match status" value="1"/>
</dbReference>
<dbReference type="KEGG" id="cchl:FPL14_26305"/>
<evidence type="ECO:0000313" key="4">
    <source>
        <dbReference type="Proteomes" id="UP000515679"/>
    </source>
</evidence>
<dbReference type="InterPro" id="IPR035986">
    <property type="entry name" value="PKD_dom_sf"/>
</dbReference>
<dbReference type="Gene3D" id="2.60.40.10">
    <property type="entry name" value="Immunoglobulins"/>
    <property type="match status" value="1"/>
</dbReference>
<dbReference type="InterPro" id="IPR036582">
    <property type="entry name" value="Mao_N_sf"/>
</dbReference>
<dbReference type="AlphaFoldDB" id="A0A7G5C502"/>
<name>A0A7G5C502_9BACL</name>
<feature type="signal peptide" evidence="1">
    <location>
        <begin position="1"/>
        <end position="24"/>
    </location>
</feature>
<protein>
    <submittedName>
        <fullName evidence="3">Copper amine oxidase N-terminal domain-containing protein</fullName>
    </submittedName>
</protein>